<comment type="pathway">
    <text evidence="1 6">Carbohydrate biosynthesis; dTDP-L-rhamnose biosynthesis.</text>
</comment>
<dbReference type="SUPFAM" id="SSF51735">
    <property type="entry name" value="NAD(P)-binding Rossmann-fold domains"/>
    <property type="match status" value="1"/>
</dbReference>
<feature type="domain" description="RmlD-like substrate binding" evidence="7">
    <location>
        <begin position="2"/>
        <end position="273"/>
    </location>
</feature>
<accession>A0ABM8EMX4</accession>
<dbReference type="InterPro" id="IPR005913">
    <property type="entry name" value="dTDP_dehydrorham_reduct"/>
</dbReference>
<comment type="catalytic activity">
    <reaction evidence="5">
        <text>dTDP-beta-L-rhamnose + NADP(+) = dTDP-4-dehydro-beta-L-rhamnose + NADPH + H(+)</text>
        <dbReference type="Rhea" id="RHEA:21796"/>
        <dbReference type="ChEBI" id="CHEBI:15378"/>
        <dbReference type="ChEBI" id="CHEBI:57510"/>
        <dbReference type="ChEBI" id="CHEBI:57783"/>
        <dbReference type="ChEBI" id="CHEBI:58349"/>
        <dbReference type="ChEBI" id="CHEBI:62830"/>
        <dbReference type="EC" id="1.1.1.133"/>
    </reaction>
</comment>
<dbReference type="Gene3D" id="3.40.50.720">
    <property type="entry name" value="NAD(P)-binding Rossmann-like Domain"/>
    <property type="match status" value="1"/>
</dbReference>
<dbReference type="PANTHER" id="PTHR10491">
    <property type="entry name" value="DTDP-4-DEHYDRORHAMNOSE REDUCTASE"/>
    <property type="match status" value="1"/>
</dbReference>
<proteinExistence type="inferred from homology"/>
<evidence type="ECO:0000313" key="8">
    <source>
        <dbReference type="EMBL" id="BDV43798.1"/>
    </source>
</evidence>
<sequence>MILVVGAKGMLGQDLLRVLPGEVRGVDVDEIDITLPASVRRVLFTVRPRVIINCAAYTDVDGCETNEALAMRVNGEGVGHLAAASREIGATLVQLSTDYVFDGRKGGAYQEDDPVNPLSVYGRSKLLGEELARENPEHLIVRTQWLYGLGGRNFVETMLALAVEKRELRVVNDQIGSPTWTVDLALAISTLLDCGCRGTYHATNAGSCSWLSFAEAIFTAAGVSVQLRPQTTAELGRPAPRPAFSALDNCRLVHDTGLELERWDEALRTYLEKRREGGRNG</sequence>
<evidence type="ECO:0000256" key="6">
    <source>
        <dbReference type="RuleBase" id="RU364082"/>
    </source>
</evidence>
<gene>
    <name evidence="8" type="primary">rmlD</name>
    <name evidence="8" type="ORF">GURASL_27210</name>
</gene>
<dbReference type="EMBL" id="AP027151">
    <property type="protein sequence ID" value="BDV43798.1"/>
    <property type="molecule type" value="Genomic_DNA"/>
</dbReference>
<keyword evidence="9" id="KW-1185">Reference proteome</keyword>
<comment type="function">
    <text evidence="6">Catalyzes the reduction of dTDP-6-deoxy-L-lyxo-4-hexulose to yield dTDP-L-rhamnose.</text>
</comment>
<comment type="similarity">
    <text evidence="2 6">Belongs to the dTDP-4-dehydrorhamnose reductase family.</text>
</comment>
<dbReference type="EC" id="1.1.1.133" evidence="3 6"/>
<dbReference type="RefSeq" id="WP_281999919.1">
    <property type="nucleotide sequence ID" value="NZ_AP027151.1"/>
</dbReference>
<evidence type="ECO:0000259" key="7">
    <source>
        <dbReference type="Pfam" id="PF04321"/>
    </source>
</evidence>
<evidence type="ECO:0000256" key="1">
    <source>
        <dbReference type="ARBA" id="ARBA00004781"/>
    </source>
</evidence>
<evidence type="ECO:0000256" key="2">
    <source>
        <dbReference type="ARBA" id="ARBA00010944"/>
    </source>
</evidence>
<reference evidence="8 9" key="1">
    <citation type="submission" date="2022-12" db="EMBL/GenBank/DDBJ databases">
        <title>Polyphasic characterization of Geotalea uranireducens NIT-SL11 newly isolated from a complex of sewage sludge and microbially reduced graphene oxide.</title>
        <authorList>
            <person name="Xie L."/>
            <person name="Yoshida N."/>
            <person name="Meng L."/>
        </authorList>
    </citation>
    <scope>NUCLEOTIDE SEQUENCE [LARGE SCALE GENOMIC DNA]</scope>
    <source>
        <strain evidence="8 9">NIT-SL11</strain>
    </source>
</reference>
<dbReference type="InterPro" id="IPR029903">
    <property type="entry name" value="RmlD-like-bd"/>
</dbReference>
<dbReference type="PANTHER" id="PTHR10491:SF4">
    <property type="entry name" value="METHIONINE ADENOSYLTRANSFERASE 2 SUBUNIT BETA"/>
    <property type="match status" value="1"/>
</dbReference>
<dbReference type="NCBIfam" id="TIGR01214">
    <property type="entry name" value="rmlD"/>
    <property type="match status" value="1"/>
</dbReference>
<evidence type="ECO:0000256" key="3">
    <source>
        <dbReference type="ARBA" id="ARBA00012929"/>
    </source>
</evidence>
<evidence type="ECO:0000256" key="5">
    <source>
        <dbReference type="ARBA" id="ARBA00048200"/>
    </source>
</evidence>
<keyword evidence="6" id="KW-0521">NADP</keyword>
<dbReference type="Proteomes" id="UP001317705">
    <property type="component" value="Chromosome"/>
</dbReference>
<protein>
    <recommendedName>
        <fullName evidence="4 6">dTDP-4-dehydrorhamnose reductase</fullName>
        <ecNumber evidence="3 6">1.1.1.133</ecNumber>
    </recommendedName>
</protein>
<keyword evidence="6" id="KW-0560">Oxidoreductase</keyword>
<dbReference type="Pfam" id="PF04321">
    <property type="entry name" value="RmlD_sub_bind"/>
    <property type="match status" value="1"/>
</dbReference>
<dbReference type="InterPro" id="IPR036291">
    <property type="entry name" value="NAD(P)-bd_dom_sf"/>
</dbReference>
<evidence type="ECO:0000256" key="4">
    <source>
        <dbReference type="ARBA" id="ARBA00017099"/>
    </source>
</evidence>
<organism evidence="8 9">
    <name type="scientific">Geotalea uraniireducens</name>
    <dbReference type="NCBI Taxonomy" id="351604"/>
    <lineage>
        <taxon>Bacteria</taxon>
        <taxon>Pseudomonadati</taxon>
        <taxon>Thermodesulfobacteriota</taxon>
        <taxon>Desulfuromonadia</taxon>
        <taxon>Geobacterales</taxon>
        <taxon>Geobacteraceae</taxon>
        <taxon>Geotalea</taxon>
    </lineage>
</organism>
<dbReference type="CDD" id="cd05254">
    <property type="entry name" value="dTDP_HR_like_SDR_e"/>
    <property type="match status" value="1"/>
</dbReference>
<dbReference type="Gene3D" id="3.90.25.10">
    <property type="entry name" value="UDP-galactose 4-epimerase, domain 1"/>
    <property type="match status" value="1"/>
</dbReference>
<evidence type="ECO:0000313" key="9">
    <source>
        <dbReference type="Proteomes" id="UP001317705"/>
    </source>
</evidence>
<name>A0ABM8EMX4_9BACT</name>